<dbReference type="Proteomes" id="UP001159363">
    <property type="component" value="Chromosome X"/>
</dbReference>
<sequence>MQEAERNKESQSPSYHCGECSIVLCVDDCFKVYHATKHALVELFFGRRLLHPLINAWSLNGPEWGSVEPKYMETLWKQVATN</sequence>
<reference evidence="1 2" key="1">
    <citation type="submission" date="2023-02" db="EMBL/GenBank/DDBJ databases">
        <title>LHISI_Scaffold_Assembly.</title>
        <authorList>
            <person name="Stuart O.P."/>
            <person name="Cleave R."/>
            <person name="Magrath M.J.L."/>
            <person name="Mikheyev A.S."/>
        </authorList>
    </citation>
    <scope>NUCLEOTIDE SEQUENCE [LARGE SCALE GENOMIC DNA]</scope>
    <source>
        <strain evidence="1">Daus_M_001</strain>
        <tissue evidence="1">Leg muscle</tissue>
    </source>
</reference>
<proteinExistence type="predicted"/>
<dbReference type="EMBL" id="JARBHB010000004">
    <property type="protein sequence ID" value="KAJ8886856.1"/>
    <property type="molecule type" value="Genomic_DNA"/>
</dbReference>
<dbReference type="CDD" id="cd19757">
    <property type="entry name" value="Bbox1"/>
    <property type="match status" value="1"/>
</dbReference>
<comment type="caution">
    <text evidence="1">The sequence shown here is derived from an EMBL/GenBank/DDBJ whole genome shotgun (WGS) entry which is preliminary data.</text>
</comment>
<evidence type="ECO:0000313" key="2">
    <source>
        <dbReference type="Proteomes" id="UP001159363"/>
    </source>
</evidence>
<gene>
    <name evidence="1" type="ORF">PR048_013068</name>
</gene>
<keyword evidence="2" id="KW-1185">Reference proteome</keyword>
<protein>
    <submittedName>
        <fullName evidence="1">Uncharacterized protein</fullName>
    </submittedName>
</protein>
<accession>A0ABQ9HRB0</accession>
<name>A0ABQ9HRB0_9NEOP</name>
<evidence type="ECO:0000313" key="1">
    <source>
        <dbReference type="EMBL" id="KAJ8886856.1"/>
    </source>
</evidence>
<organism evidence="1 2">
    <name type="scientific">Dryococelus australis</name>
    <dbReference type="NCBI Taxonomy" id="614101"/>
    <lineage>
        <taxon>Eukaryota</taxon>
        <taxon>Metazoa</taxon>
        <taxon>Ecdysozoa</taxon>
        <taxon>Arthropoda</taxon>
        <taxon>Hexapoda</taxon>
        <taxon>Insecta</taxon>
        <taxon>Pterygota</taxon>
        <taxon>Neoptera</taxon>
        <taxon>Polyneoptera</taxon>
        <taxon>Phasmatodea</taxon>
        <taxon>Verophasmatodea</taxon>
        <taxon>Anareolatae</taxon>
        <taxon>Phasmatidae</taxon>
        <taxon>Eurycanthinae</taxon>
        <taxon>Dryococelus</taxon>
    </lineage>
</organism>